<dbReference type="InterPro" id="IPR032716">
    <property type="entry name" value="ACC_epsilon"/>
</dbReference>
<evidence type="ECO:0000313" key="2">
    <source>
        <dbReference type="EMBL" id="MCK2221264.1"/>
    </source>
</evidence>
<dbReference type="RefSeq" id="WP_242375621.1">
    <property type="nucleotide sequence ID" value="NZ_JAKRKC020000003.1"/>
</dbReference>
<dbReference type="Pfam" id="PF13822">
    <property type="entry name" value="ACC_epsilon"/>
    <property type="match status" value="1"/>
</dbReference>
<proteinExistence type="predicted"/>
<reference evidence="2 3" key="1">
    <citation type="submission" date="2022-04" db="EMBL/GenBank/DDBJ databases">
        <title>Genome draft of Actinomadura sp. ATCC 31491.</title>
        <authorList>
            <person name="Shi X."/>
            <person name="Du Y."/>
        </authorList>
    </citation>
    <scope>NUCLEOTIDE SEQUENCE [LARGE SCALE GENOMIC DNA]</scope>
    <source>
        <strain evidence="2 3">ATCC 31491</strain>
    </source>
</reference>
<gene>
    <name evidence="2" type="ORF">MF672_046800</name>
</gene>
<feature type="region of interest" description="Disordered" evidence="1">
    <location>
        <begin position="32"/>
        <end position="70"/>
    </location>
</feature>
<dbReference type="Proteomes" id="UP001317259">
    <property type="component" value="Unassembled WGS sequence"/>
</dbReference>
<protein>
    <submittedName>
        <fullName evidence="2">Acyl-CoA carboxylase subunit epsilon</fullName>
    </submittedName>
</protein>
<accession>A0ABT0G9V5</accession>
<sequence>MSRPDTPHLRVVRGDATPEELAALVVALATRQAAPEPAPRPQPQRWRNPARGMRKPVLPGKSAWRMSALP</sequence>
<organism evidence="2 3">
    <name type="scientific">Actinomadura luzonensis</name>
    <dbReference type="NCBI Taxonomy" id="2805427"/>
    <lineage>
        <taxon>Bacteria</taxon>
        <taxon>Bacillati</taxon>
        <taxon>Actinomycetota</taxon>
        <taxon>Actinomycetes</taxon>
        <taxon>Streptosporangiales</taxon>
        <taxon>Thermomonosporaceae</taxon>
        <taxon>Actinomadura</taxon>
    </lineage>
</organism>
<evidence type="ECO:0000256" key="1">
    <source>
        <dbReference type="SAM" id="MobiDB-lite"/>
    </source>
</evidence>
<keyword evidence="3" id="KW-1185">Reference proteome</keyword>
<evidence type="ECO:0000313" key="3">
    <source>
        <dbReference type="Proteomes" id="UP001317259"/>
    </source>
</evidence>
<name>A0ABT0G9V5_9ACTN</name>
<dbReference type="EMBL" id="JAKRKC020000003">
    <property type="protein sequence ID" value="MCK2221264.1"/>
    <property type="molecule type" value="Genomic_DNA"/>
</dbReference>
<comment type="caution">
    <text evidence="2">The sequence shown here is derived from an EMBL/GenBank/DDBJ whole genome shotgun (WGS) entry which is preliminary data.</text>
</comment>